<sequence>MNENYSLLLNELKELESLKRNADIFFLIIMGNFVFFLQPGFALYELGAVRPKNVVNVAFRNFINTNGNGNGFCGLQYFGLVDLPDEMMAQCFFQYTFAAIASTIPSGVVHERCSTIAYIFYTALTSGFIYPIAAHWVATKNGWLHQLGFDDFAFSGVIHAMSGATCLVAGYLTGPRMDRYSPDGKRRLIQPHSFSQMVLGAFIFLFGMIAFNAGSQGSISQPGDGLMIAKITINTLVCAATSATTGLIYQRFVVNRSTGYWDHASAINGSFVGMVAICAGCDKFQCWGAFTLGVLSYLFYLVVQVAVEKLKVDDVVDGISIQVSGGYFGILSVPLFKEGGLLTNPSKNTAWDLLINAGGGIVIMLWSFSIISLLYIVLRYYGLHRVSASDEHAGLDMALHREKAYEFCYALDREKTPVCLPL</sequence>
<feature type="domain" description="Ammonium transporter AmtB-like" evidence="9">
    <location>
        <begin position="26"/>
        <end position="405"/>
    </location>
</feature>
<feature type="transmembrane region" description="Helical" evidence="8">
    <location>
        <begin position="353"/>
        <end position="378"/>
    </location>
</feature>
<evidence type="ECO:0000256" key="3">
    <source>
        <dbReference type="ARBA" id="ARBA00022448"/>
    </source>
</evidence>
<name>A0AAD5Q0Q5_9CRUS</name>
<dbReference type="InterPro" id="IPR029020">
    <property type="entry name" value="Ammonium/urea_transptr"/>
</dbReference>
<dbReference type="PANTHER" id="PTHR11730">
    <property type="entry name" value="AMMONIUM TRANSPORTER"/>
    <property type="match status" value="1"/>
</dbReference>
<dbReference type="Gene3D" id="1.10.3430.10">
    <property type="entry name" value="Ammonium transporter AmtB like domains"/>
    <property type="match status" value="1"/>
</dbReference>
<proteinExistence type="inferred from homology"/>
<evidence type="ECO:0000256" key="1">
    <source>
        <dbReference type="ARBA" id="ARBA00004141"/>
    </source>
</evidence>
<keyword evidence="4 8" id="KW-0812">Transmembrane</keyword>
<evidence type="ECO:0000256" key="4">
    <source>
        <dbReference type="ARBA" id="ARBA00022692"/>
    </source>
</evidence>
<dbReference type="AlphaFoldDB" id="A0AAD5Q0Q5"/>
<dbReference type="GO" id="GO:0008519">
    <property type="term" value="F:ammonium channel activity"/>
    <property type="evidence" value="ECO:0007669"/>
    <property type="project" value="InterPro"/>
</dbReference>
<keyword evidence="11" id="KW-1185">Reference proteome</keyword>
<comment type="caution">
    <text evidence="10">The sequence shown here is derived from an EMBL/GenBank/DDBJ whole genome shotgun (WGS) entry which is preliminary data.</text>
</comment>
<evidence type="ECO:0000256" key="2">
    <source>
        <dbReference type="ARBA" id="ARBA00005887"/>
    </source>
</evidence>
<evidence type="ECO:0000256" key="6">
    <source>
        <dbReference type="ARBA" id="ARBA00023136"/>
    </source>
</evidence>
<protein>
    <recommendedName>
        <fullName evidence="9">Ammonium transporter AmtB-like domain-containing protein</fullName>
    </recommendedName>
</protein>
<feature type="transmembrane region" description="Helical" evidence="8">
    <location>
        <begin position="284"/>
        <end position="303"/>
    </location>
</feature>
<gene>
    <name evidence="10" type="ORF">GHT06_010013</name>
</gene>
<keyword evidence="6 8" id="KW-0472">Membrane</keyword>
<organism evidence="10 11">
    <name type="scientific">Daphnia sinensis</name>
    <dbReference type="NCBI Taxonomy" id="1820382"/>
    <lineage>
        <taxon>Eukaryota</taxon>
        <taxon>Metazoa</taxon>
        <taxon>Ecdysozoa</taxon>
        <taxon>Arthropoda</taxon>
        <taxon>Crustacea</taxon>
        <taxon>Branchiopoda</taxon>
        <taxon>Diplostraca</taxon>
        <taxon>Cladocera</taxon>
        <taxon>Anomopoda</taxon>
        <taxon>Daphniidae</taxon>
        <taxon>Daphnia</taxon>
        <taxon>Daphnia similis group</taxon>
    </lineage>
</organism>
<dbReference type="SUPFAM" id="SSF111352">
    <property type="entry name" value="Ammonium transporter"/>
    <property type="match status" value="1"/>
</dbReference>
<evidence type="ECO:0000256" key="5">
    <source>
        <dbReference type="ARBA" id="ARBA00022989"/>
    </source>
</evidence>
<feature type="transmembrane region" description="Helical" evidence="8">
    <location>
        <begin position="87"/>
        <end position="109"/>
    </location>
</feature>
<keyword evidence="5 8" id="KW-1133">Transmembrane helix</keyword>
<feature type="transmembrane region" description="Helical" evidence="8">
    <location>
        <begin position="194"/>
        <end position="214"/>
    </location>
</feature>
<feature type="transmembrane region" description="Helical" evidence="8">
    <location>
        <begin position="24"/>
        <end position="44"/>
    </location>
</feature>
<dbReference type="InterPro" id="IPR024041">
    <property type="entry name" value="NH4_transpt_AmtB-like_dom"/>
</dbReference>
<comment type="similarity">
    <text evidence="2">Belongs to the ammonia transporter channel (TC 1.A.11.2) family.</text>
</comment>
<evidence type="ECO:0000256" key="8">
    <source>
        <dbReference type="SAM" id="Phobius"/>
    </source>
</evidence>
<accession>A0AAD5Q0Q5</accession>
<feature type="transmembrane region" description="Helical" evidence="8">
    <location>
        <begin position="116"/>
        <end position="137"/>
    </location>
</feature>
<dbReference type="EMBL" id="WJBH02000002">
    <property type="protein sequence ID" value="KAI9562560.1"/>
    <property type="molecule type" value="Genomic_DNA"/>
</dbReference>
<dbReference type="GO" id="GO:0005886">
    <property type="term" value="C:plasma membrane"/>
    <property type="evidence" value="ECO:0007669"/>
    <property type="project" value="TreeGrafter"/>
</dbReference>
<comment type="subcellular location">
    <subcellularLocation>
        <location evidence="1">Membrane</location>
        <topology evidence="1">Multi-pass membrane protein</topology>
    </subcellularLocation>
</comment>
<evidence type="ECO:0000313" key="10">
    <source>
        <dbReference type="EMBL" id="KAI9562560.1"/>
    </source>
</evidence>
<dbReference type="PANTHER" id="PTHR11730:SF6">
    <property type="entry name" value="AMMONIUM TRANSPORTER"/>
    <property type="match status" value="1"/>
</dbReference>
<keyword evidence="3" id="KW-0813">Transport</keyword>
<evidence type="ECO:0000256" key="7">
    <source>
        <dbReference type="ARBA" id="ARBA00023177"/>
    </source>
</evidence>
<feature type="transmembrane region" description="Helical" evidence="8">
    <location>
        <begin position="152"/>
        <end position="173"/>
    </location>
</feature>
<dbReference type="GO" id="GO:0097272">
    <property type="term" value="P:ammonium homeostasis"/>
    <property type="evidence" value="ECO:0007669"/>
    <property type="project" value="TreeGrafter"/>
</dbReference>
<dbReference type="Proteomes" id="UP000820818">
    <property type="component" value="Linkage Group LG2"/>
</dbReference>
<evidence type="ECO:0000313" key="11">
    <source>
        <dbReference type="Proteomes" id="UP000820818"/>
    </source>
</evidence>
<reference evidence="10 11" key="1">
    <citation type="submission" date="2022-05" db="EMBL/GenBank/DDBJ databases">
        <title>A multi-omics perspective on studying reproductive biology in Daphnia sinensis.</title>
        <authorList>
            <person name="Jia J."/>
        </authorList>
    </citation>
    <scope>NUCLEOTIDE SEQUENCE [LARGE SCALE GENOMIC DNA]</scope>
    <source>
        <strain evidence="10 11">WSL</strain>
    </source>
</reference>
<feature type="transmembrane region" description="Helical" evidence="8">
    <location>
        <begin position="226"/>
        <end position="248"/>
    </location>
</feature>
<evidence type="ECO:0000259" key="9">
    <source>
        <dbReference type="Pfam" id="PF00909"/>
    </source>
</evidence>
<dbReference type="Pfam" id="PF00909">
    <property type="entry name" value="Ammonium_transp"/>
    <property type="match status" value="1"/>
</dbReference>
<keyword evidence="7" id="KW-0924">Ammonia transport</keyword>